<reference evidence="1 2" key="1">
    <citation type="submission" date="2023-09" db="EMBL/GenBank/DDBJ databases">
        <authorList>
            <person name="Zhai L."/>
        </authorList>
    </citation>
    <scope>NUCLEOTIDE SEQUENCE [LARGE SCALE GENOMIC DNA]</scope>
    <source>
        <strain evidence="1 2">5 N-1</strain>
    </source>
</reference>
<dbReference type="GO" id="GO:0016787">
    <property type="term" value="F:hydrolase activity"/>
    <property type="evidence" value="ECO:0007669"/>
    <property type="project" value="UniProtKB-KW"/>
</dbReference>
<dbReference type="Proteomes" id="UP001256646">
    <property type="component" value="Unassembled WGS sequence"/>
</dbReference>
<protein>
    <submittedName>
        <fullName evidence="1">Alpha/beta hydrolase</fullName>
    </submittedName>
</protein>
<dbReference type="InterPro" id="IPR029058">
    <property type="entry name" value="AB_hydrolase_fold"/>
</dbReference>
<dbReference type="Gene3D" id="3.40.50.1820">
    <property type="entry name" value="alpha/beta hydrolase"/>
    <property type="match status" value="1"/>
</dbReference>
<gene>
    <name evidence="1" type="ORF">RGC78_10580</name>
</gene>
<accession>A0ABU1EIL7</accession>
<sequence length="388" mass="45457">MYNNNFKVGTYNLNSEPNFNYQLNRTILWSNGDAEEIKSISYLIKAPKDWEREMLKLGDKALSEKRIEQAIAYYRMAEFFMFHENPDKIKVYEKAKKLFYDLNSNIFIKEGIIKREKIKYDNGYLPVWVSLPEKESKGAIVIFGGNDSYIEEFKSTVLYLREKGYSIYAFEGPGQGEVLRKYNIPFTHKWEEPVKCVLDYYNLNDVTVIGISLGGILAPRAAAFEKRITKVVAWSIFPSFFDILMSTRTKKVQRIVRVLFKLKQKFMINKLMEKQMKKDPMAEWGIKHGIYNFGVNTPYDYFAKSMNFQIYNIAPLIKQDFLLIGASKDHFIPKEFYKKEIDALTNVKSLTFKLFNEKQFAERHCNVGNTKLVLESIVNWIDNISKIN</sequence>
<evidence type="ECO:0000313" key="1">
    <source>
        <dbReference type="EMBL" id="MDR5587912.1"/>
    </source>
</evidence>
<keyword evidence="2" id="KW-1185">Reference proteome</keyword>
<organism evidence="1 2">
    <name type="scientific">Clostridium aquiflavi</name>
    <dbReference type="NCBI Taxonomy" id="3073603"/>
    <lineage>
        <taxon>Bacteria</taxon>
        <taxon>Bacillati</taxon>
        <taxon>Bacillota</taxon>
        <taxon>Clostridia</taxon>
        <taxon>Eubacteriales</taxon>
        <taxon>Clostridiaceae</taxon>
        <taxon>Clostridium</taxon>
    </lineage>
</organism>
<comment type="caution">
    <text evidence="1">The sequence shown here is derived from an EMBL/GenBank/DDBJ whole genome shotgun (WGS) entry which is preliminary data.</text>
</comment>
<keyword evidence="1" id="KW-0378">Hydrolase</keyword>
<proteinExistence type="predicted"/>
<dbReference type="RefSeq" id="WP_309556610.1">
    <property type="nucleotide sequence ID" value="NZ_JAVJAN010000026.1"/>
</dbReference>
<dbReference type="SUPFAM" id="SSF53474">
    <property type="entry name" value="alpha/beta-Hydrolases"/>
    <property type="match status" value="1"/>
</dbReference>
<name>A0ABU1EIL7_9CLOT</name>
<evidence type="ECO:0000313" key="2">
    <source>
        <dbReference type="Proteomes" id="UP001256646"/>
    </source>
</evidence>
<dbReference type="EMBL" id="JAVJAN010000026">
    <property type="protein sequence ID" value="MDR5587912.1"/>
    <property type="molecule type" value="Genomic_DNA"/>
</dbReference>